<accession>B2WE59</accession>
<evidence type="ECO:0000313" key="1">
    <source>
        <dbReference type="EMBL" id="EDU51351.1"/>
    </source>
</evidence>
<dbReference type="Proteomes" id="UP000001471">
    <property type="component" value="Unassembled WGS sequence"/>
</dbReference>
<proteinExistence type="predicted"/>
<dbReference type="OrthoDB" id="429813at2759"/>
<dbReference type="AlphaFoldDB" id="B2WE59"/>
<sequence>MVPLDIPGEDLHELVLEAPKDGRMNPFQLAFWNTAHRHLDRIETKELYRPVTDSDARTRWEFSARKDDLTKLNWLAKFNAQDIEKRILLHSDVEQVLVGGEGRPTPYIIMQAKVGVLDRKSEAQLLEELYEHIVTGTNKADIDEIRIPKETLLLAKKEKPFQVNLKQVVQRRAVEQDYLGEIEQAYMRLENERKSSLV</sequence>
<dbReference type="STRING" id="426418.B2WE59"/>
<name>B2WE59_PYRTR</name>
<dbReference type="InParanoid" id="B2WE59"/>
<reference evidence="2" key="1">
    <citation type="journal article" date="2013" name="G3 (Bethesda)">
        <title>Comparative genomics of a plant-pathogenic fungus, Pyrenophora tritici-repentis, reveals transduplication and the impact of repeat elements on pathogenicity and population divergence.</title>
        <authorList>
            <person name="Manning V.A."/>
            <person name="Pandelova I."/>
            <person name="Dhillon B."/>
            <person name="Wilhelm L.J."/>
            <person name="Goodwin S.B."/>
            <person name="Berlin A.M."/>
            <person name="Figueroa M."/>
            <person name="Freitag M."/>
            <person name="Hane J.K."/>
            <person name="Henrissat B."/>
            <person name="Holman W.H."/>
            <person name="Kodira C.D."/>
            <person name="Martin J."/>
            <person name="Oliver R.P."/>
            <person name="Robbertse B."/>
            <person name="Schackwitz W."/>
            <person name="Schwartz D.C."/>
            <person name="Spatafora J.W."/>
            <person name="Turgeon B.G."/>
            <person name="Yandava C."/>
            <person name="Young S."/>
            <person name="Zhou S."/>
            <person name="Zeng Q."/>
            <person name="Grigoriev I.V."/>
            <person name="Ma L.-J."/>
            <person name="Ciuffetti L.M."/>
        </authorList>
    </citation>
    <scope>NUCLEOTIDE SEQUENCE [LARGE SCALE GENOMIC DNA]</scope>
    <source>
        <strain evidence="2">Pt-1C-BFP</strain>
    </source>
</reference>
<organism evidence="1 2">
    <name type="scientific">Pyrenophora tritici-repentis (strain Pt-1C-BFP)</name>
    <name type="common">Wheat tan spot fungus</name>
    <name type="synonym">Drechslera tritici-repentis</name>
    <dbReference type="NCBI Taxonomy" id="426418"/>
    <lineage>
        <taxon>Eukaryota</taxon>
        <taxon>Fungi</taxon>
        <taxon>Dikarya</taxon>
        <taxon>Ascomycota</taxon>
        <taxon>Pezizomycotina</taxon>
        <taxon>Dothideomycetes</taxon>
        <taxon>Pleosporomycetidae</taxon>
        <taxon>Pleosporales</taxon>
        <taxon>Pleosporineae</taxon>
        <taxon>Pleosporaceae</taxon>
        <taxon>Pyrenophora</taxon>
    </lineage>
</organism>
<dbReference type="EMBL" id="DS231623">
    <property type="protein sequence ID" value="EDU51351.1"/>
    <property type="molecule type" value="Genomic_DNA"/>
</dbReference>
<dbReference type="HOGENOM" id="CLU_1378767_0_0_1"/>
<dbReference type="Pfam" id="PF23562">
    <property type="entry name" value="AMP-binding_C_3"/>
    <property type="match status" value="1"/>
</dbReference>
<gene>
    <name evidence="1" type="ORF">PTRG_08432</name>
</gene>
<protein>
    <submittedName>
        <fullName evidence="1">Uncharacterized protein</fullName>
    </submittedName>
</protein>
<evidence type="ECO:0000313" key="2">
    <source>
        <dbReference type="Proteomes" id="UP000001471"/>
    </source>
</evidence>